<sequence length="260" mass="29453">MMINNNLHITFSALNMLASINYMIKVLMYNRHNPGALTLLEKLESVHEVHEKYPKSFDFFEVQSPIKLLPQGRDGSPAAPYIEMTLEAGEDLKGIYDSLKEQFDQLSLETPPRPTQPDPLIPEKSSPPRLTPESRQLLNELADTHPNRSLRERGVSLHNRIAGALFLLSQKWGDKASPSAAHKVMWPLTRYETPDPYQEAVSVLTDTLLLLLEQLPREDLNHIQTRSEERLADLVLFQPHSGSHRSPSESSAPEKQGHRS</sequence>
<feature type="transmembrane region" description="Helical" evidence="2">
    <location>
        <begin position="6"/>
        <end position="24"/>
    </location>
</feature>
<dbReference type="EMBL" id="JBHFLD010000036">
    <property type="protein sequence ID" value="MFB2717537.1"/>
    <property type="molecule type" value="Genomic_DNA"/>
</dbReference>
<reference evidence="3 4" key="1">
    <citation type="submission" date="2024-09" db="EMBL/GenBank/DDBJ databases">
        <title>Draft genome sequences of 6 high pH adapted Marinobacter shengliensis sp. isolated from Mariana forearc serpentinite mud volcanoes.</title>
        <authorList>
            <person name="Elkassas S."/>
            <person name="Serres M."/>
            <person name="Michael N."/>
            <person name="Amina P."/>
            <person name="Teodora Z."/>
            <person name="Julie H."/>
        </authorList>
    </citation>
    <scope>NUCLEOTIDE SEQUENCE [LARGE SCALE GENOMIC DNA]</scope>
    <source>
        <strain evidence="3 4">EB4</strain>
    </source>
</reference>
<gene>
    <name evidence="3" type="ORF">ACE05E_18830</name>
</gene>
<protein>
    <submittedName>
        <fullName evidence="3">Uncharacterized protein</fullName>
    </submittedName>
</protein>
<keyword evidence="4" id="KW-1185">Reference proteome</keyword>
<proteinExistence type="predicted"/>
<comment type="caution">
    <text evidence="3">The sequence shown here is derived from an EMBL/GenBank/DDBJ whole genome shotgun (WGS) entry which is preliminary data.</text>
</comment>
<feature type="region of interest" description="Disordered" evidence="1">
    <location>
        <begin position="237"/>
        <end position="260"/>
    </location>
</feature>
<evidence type="ECO:0000256" key="2">
    <source>
        <dbReference type="SAM" id="Phobius"/>
    </source>
</evidence>
<dbReference type="Proteomes" id="UP001576762">
    <property type="component" value="Unassembled WGS sequence"/>
</dbReference>
<dbReference type="RefSeq" id="WP_374815839.1">
    <property type="nucleotide sequence ID" value="NZ_JBHFLD010000036.1"/>
</dbReference>
<keyword evidence="2" id="KW-0812">Transmembrane</keyword>
<keyword evidence="2" id="KW-0472">Membrane</keyword>
<feature type="region of interest" description="Disordered" evidence="1">
    <location>
        <begin position="108"/>
        <end position="131"/>
    </location>
</feature>
<name>A0ABV4WBU0_9GAMM</name>
<feature type="compositionally biased region" description="Low complexity" evidence="1">
    <location>
        <begin position="239"/>
        <end position="254"/>
    </location>
</feature>
<organism evidence="3 4">
    <name type="scientific">Marinobacter shengliensis</name>
    <dbReference type="NCBI Taxonomy" id="1389223"/>
    <lineage>
        <taxon>Bacteria</taxon>
        <taxon>Pseudomonadati</taxon>
        <taxon>Pseudomonadota</taxon>
        <taxon>Gammaproteobacteria</taxon>
        <taxon>Pseudomonadales</taxon>
        <taxon>Marinobacteraceae</taxon>
        <taxon>Marinobacter</taxon>
    </lineage>
</organism>
<evidence type="ECO:0000313" key="4">
    <source>
        <dbReference type="Proteomes" id="UP001576762"/>
    </source>
</evidence>
<evidence type="ECO:0000313" key="3">
    <source>
        <dbReference type="EMBL" id="MFB2717537.1"/>
    </source>
</evidence>
<keyword evidence="2" id="KW-1133">Transmembrane helix</keyword>
<accession>A0ABV4WBU0</accession>
<evidence type="ECO:0000256" key="1">
    <source>
        <dbReference type="SAM" id="MobiDB-lite"/>
    </source>
</evidence>
<feature type="compositionally biased region" description="Pro residues" evidence="1">
    <location>
        <begin position="111"/>
        <end position="120"/>
    </location>
</feature>